<evidence type="ECO:0000256" key="6">
    <source>
        <dbReference type="ARBA" id="ARBA00038076"/>
    </source>
</evidence>
<dbReference type="InterPro" id="IPR025857">
    <property type="entry name" value="MacB_PCD"/>
</dbReference>
<dbReference type="Proteomes" id="UP000220102">
    <property type="component" value="Unassembled WGS sequence"/>
</dbReference>
<comment type="similarity">
    <text evidence="6">Belongs to the ABC-4 integral membrane protein family.</text>
</comment>
<organism evidence="11 12">
    <name type="scientific">Longibacter salinarum</name>
    <dbReference type="NCBI Taxonomy" id="1850348"/>
    <lineage>
        <taxon>Bacteria</taxon>
        <taxon>Pseudomonadati</taxon>
        <taxon>Rhodothermota</taxon>
        <taxon>Rhodothermia</taxon>
        <taxon>Rhodothermales</taxon>
        <taxon>Salisaetaceae</taxon>
        <taxon>Longibacter</taxon>
    </lineage>
</organism>
<dbReference type="AlphaFoldDB" id="A0A2A8CX29"/>
<evidence type="ECO:0000256" key="1">
    <source>
        <dbReference type="ARBA" id="ARBA00004651"/>
    </source>
</evidence>
<keyword evidence="12" id="KW-1185">Reference proteome</keyword>
<comment type="caution">
    <text evidence="11">The sequence shown here is derived from an EMBL/GenBank/DDBJ whole genome shotgun (WGS) entry which is preliminary data.</text>
</comment>
<dbReference type="OrthoDB" id="9770036at2"/>
<feature type="transmembrane region" description="Helical" evidence="8">
    <location>
        <begin position="326"/>
        <end position="352"/>
    </location>
</feature>
<dbReference type="InterPro" id="IPR050250">
    <property type="entry name" value="Macrolide_Exporter_MacB"/>
</dbReference>
<dbReference type="Pfam" id="PF02687">
    <property type="entry name" value="FtsX"/>
    <property type="match status" value="1"/>
</dbReference>
<evidence type="ECO:0000256" key="4">
    <source>
        <dbReference type="ARBA" id="ARBA00022989"/>
    </source>
</evidence>
<evidence type="ECO:0000256" key="3">
    <source>
        <dbReference type="ARBA" id="ARBA00022692"/>
    </source>
</evidence>
<evidence type="ECO:0000259" key="10">
    <source>
        <dbReference type="Pfam" id="PF12704"/>
    </source>
</evidence>
<name>A0A2A8CX29_9BACT</name>
<feature type="domain" description="MacB-like periplasmic core" evidence="10">
    <location>
        <begin position="24"/>
        <end position="248"/>
    </location>
</feature>
<feature type="transmembrane region" description="Helical" evidence="8">
    <location>
        <begin position="373"/>
        <end position="401"/>
    </location>
</feature>
<evidence type="ECO:0008006" key="13">
    <source>
        <dbReference type="Google" id="ProtNLM"/>
    </source>
</evidence>
<feature type="domain" description="ABC3 transporter permease C-terminal" evidence="9">
    <location>
        <begin position="330"/>
        <end position="442"/>
    </location>
</feature>
<sequence>MLEKLTYNVTNAFEAIAQNKLRAALTSLGIIFGVGSVIAMLAIGHGAEQEILRQIRILGATNVIVTPIVEQEQGTVSEDDAEEDGSRPYSPGLTLADARSIEDIVPGVESISPETVFETTAIQAGIRRTTKIVGVTPAYFHSSVDVAEGTAITDDHLRTAKPVAVIGQKVKARFFPKEEAIGGRIKVGDIWLTVIGVMQPRGLSKESRQSLGLRDYDYDIYTPLSTLLTRYVDRSRLSRRDLEAAARDANSTRFAQRRGYRGAEMEVGHQIDRLVVRTAGSGYVRPVAEVVDRMLKRRHNDVVDYQVVVPEQLLAQERRTQTVFNVVLAAIASISLIVGGIGIMNIMLASVMERIREIGVRRAVGATQWDITVQFVVEALSISSIGGVVGICLGIAISVGIEAATDIPTIVTLPAVLLAFVVSAGVGLLFGYLPAKRAAERDPVVALRHE</sequence>
<evidence type="ECO:0000256" key="5">
    <source>
        <dbReference type="ARBA" id="ARBA00023136"/>
    </source>
</evidence>
<proteinExistence type="inferred from homology"/>
<evidence type="ECO:0000259" key="9">
    <source>
        <dbReference type="Pfam" id="PF02687"/>
    </source>
</evidence>
<dbReference type="GO" id="GO:0005886">
    <property type="term" value="C:plasma membrane"/>
    <property type="evidence" value="ECO:0007669"/>
    <property type="project" value="UniProtKB-SubCell"/>
</dbReference>
<gene>
    <name evidence="11" type="ORF">CRI94_11025</name>
</gene>
<reference evidence="11 12" key="1">
    <citation type="submission" date="2017-10" db="EMBL/GenBank/DDBJ databases">
        <title>Draft genome of Longibacter Salinarum.</title>
        <authorList>
            <person name="Goh K.M."/>
            <person name="Shamsir M.S."/>
            <person name="Lim S.W."/>
        </authorList>
    </citation>
    <scope>NUCLEOTIDE SEQUENCE [LARGE SCALE GENOMIC DNA]</scope>
    <source>
        <strain evidence="11 12">KCTC 52045</strain>
    </source>
</reference>
<accession>A0A2A8CX29</accession>
<comment type="subcellular location">
    <subcellularLocation>
        <location evidence="1">Cell membrane</location>
        <topology evidence="1">Multi-pass membrane protein</topology>
    </subcellularLocation>
</comment>
<dbReference type="GO" id="GO:0022857">
    <property type="term" value="F:transmembrane transporter activity"/>
    <property type="evidence" value="ECO:0007669"/>
    <property type="project" value="TreeGrafter"/>
</dbReference>
<feature type="transmembrane region" description="Helical" evidence="8">
    <location>
        <begin position="407"/>
        <end position="433"/>
    </location>
</feature>
<keyword evidence="4 8" id="KW-1133">Transmembrane helix</keyword>
<feature type="transmembrane region" description="Helical" evidence="8">
    <location>
        <begin position="21"/>
        <end position="43"/>
    </location>
</feature>
<dbReference type="PANTHER" id="PTHR30572:SF4">
    <property type="entry name" value="ABC TRANSPORTER PERMEASE YTRF"/>
    <property type="match status" value="1"/>
</dbReference>
<evidence type="ECO:0000313" key="11">
    <source>
        <dbReference type="EMBL" id="PEN13171.1"/>
    </source>
</evidence>
<dbReference type="PANTHER" id="PTHR30572">
    <property type="entry name" value="MEMBRANE COMPONENT OF TRANSPORTER-RELATED"/>
    <property type="match status" value="1"/>
</dbReference>
<keyword evidence="2" id="KW-1003">Cell membrane</keyword>
<dbReference type="RefSeq" id="WP_098075760.1">
    <property type="nucleotide sequence ID" value="NZ_PDEQ01000005.1"/>
</dbReference>
<dbReference type="EMBL" id="PDEQ01000005">
    <property type="protein sequence ID" value="PEN13171.1"/>
    <property type="molecule type" value="Genomic_DNA"/>
</dbReference>
<dbReference type="InterPro" id="IPR003838">
    <property type="entry name" value="ABC3_permease_C"/>
</dbReference>
<dbReference type="Pfam" id="PF12704">
    <property type="entry name" value="MacB_PCD"/>
    <property type="match status" value="1"/>
</dbReference>
<feature type="region of interest" description="Disordered" evidence="7">
    <location>
        <begin position="73"/>
        <end position="92"/>
    </location>
</feature>
<keyword evidence="5 8" id="KW-0472">Membrane</keyword>
<keyword evidence="3 8" id="KW-0812">Transmembrane</keyword>
<evidence type="ECO:0000313" key="12">
    <source>
        <dbReference type="Proteomes" id="UP000220102"/>
    </source>
</evidence>
<evidence type="ECO:0000256" key="8">
    <source>
        <dbReference type="SAM" id="Phobius"/>
    </source>
</evidence>
<evidence type="ECO:0000256" key="2">
    <source>
        <dbReference type="ARBA" id="ARBA00022475"/>
    </source>
</evidence>
<protein>
    <recommendedName>
        <fullName evidence="13">ABC transporter permease</fullName>
    </recommendedName>
</protein>
<evidence type="ECO:0000256" key="7">
    <source>
        <dbReference type="SAM" id="MobiDB-lite"/>
    </source>
</evidence>